<reference evidence="12" key="2">
    <citation type="submission" date="2024-04" db="EMBL/GenBank/DDBJ databases">
        <authorList>
            <person name="Chen Y."/>
            <person name="Shah S."/>
            <person name="Dougan E. K."/>
            <person name="Thang M."/>
            <person name="Chan C."/>
        </authorList>
    </citation>
    <scope>NUCLEOTIDE SEQUENCE [LARGE SCALE GENOMIC DNA]</scope>
</reference>
<dbReference type="PRINTS" id="PR01506">
    <property type="entry name" value="TATBPROTEIN"/>
</dbReference>
<keyword evidence="7 9" id="KW-0472">Membrane</keyword>
<dbReference type="Proteomes" id="UP001152797">
    <property type="component" value="Unassembled WGS sequence"/>
</dbReference>
<accession>A0A9P1DCS4</accession>
<evidence type="ECO:0000313" key="11">
    <source>
        <dbReference type="EMBL" id="CAI4007372.1"/>
    </source>
</evidence>
<evidence type="ECO:0000256" key="4">
    <source>
        <dbReference type="ARBA" id="ARBA00022927"/>
    </source>
</evidence>
<keyword evidence="14" id="KW-1185">Reference proteome</keyword>
<evidence type="ECO:0000256" key="3">
    <source>
        <dbReference type="ARBA" id="ARBA00022692"/>
    </source>
</evidence>
<evidence type="ECO:0000256" key="2">
    <source>
        <dbReference type="ARBA" id="ARBA00022448"/>
    </source>
</evidence>
<keyword evidence="4" id="KW-0653">Protein transport</keyword>
<reference evidence="11" key="1">
    <citation type="submission" date="2022-10" db="EMBL/GenBank/DDBJ databases">
        <authorList>
            <person name="Chen Y."/>
            <person name="Dougan E. K."/>
            <person name="Chan C."/>
            <person name="Rhodes N."/>
            <person name="Thang M."/>
        </authorList>
    </citation>
    <scope>NUCLEOTIDE SEQUENCE</scope>
</reference>
<organism evidence="11">
    <name type="scientific">Cladocopium goreaui</name>
    <dbReference type="NCBI Taxonomy" id="2562237"/>
    <lineage>
        <taxon>Eukaryota</taxon>
        <taxon>Sar</taxon>
        <taxon>Alveolata</taxon>
        <taxon>Dinophyceae</taxon>
        <taxon>Suessiales</taxon>
        <taxon>Symbiodiniaceae</taxon>
        <taxon>Cladocopium</taxon>
    </lineage>
</organism>
<comment type="subcellular location">
    <subcellularLocation>
        <location evidence="1">Membrane</location>
        <topology evidence="1">Single-pass membrane protein</topology>
    </subcellularLocation>
</comment>
<evidence type="ECO:0000256" key="1">
    <source>
        <dbReference type="ARBA" id="ARBA00004167"/>
    </source>
</evidence>
<keyword evidence="5 9" id="KW-1133">Transmembrane helix</keyword>
<evidence type="ECO:0000256" key="10">
    <source>
        <dbReference type="SAM" id="SignalP"/>
    </source>
</evidence>
<keyword evidence="3 9" id="KW-0812">Transmembrane</keyword>
<feature type="signal peptide" evidence="10">
    <location>
        <begin position="1"/>
        <end position="21"/>
    </location>
</feature>
<dbReference type="Pfam" id="PF02416">
    <property type="entry name" value="TatA_B_E"/>
    <property type="match status" value="1"/>
</dbReference>
<evidence type="ECO:0000256" key="5">
    <source>
        <dbReference type="ARBA" id="ARBA00022989"/>
    </source>
</evidence>
<dbReference type="EMBL" id="CAMXCT020004024">
    <property type="protein sequence ID" value="CAL1160747.1"/>
    <property type="molecule type" value="Genomic_DNA"/>
</dbReference>
<keyword evidence="2" id="KW-0813">Transport</keyword>
<proteinExistence type="predicted"/>
<dbReference type="InterPro" id="IPR003369">
    <property type="entry name" value="TatA/B/E"/>
</dbReference>
<evidence type="ECO:0000313" key="14">
    <source>
        <dbReference type="Proteomes" id="UP001152797"/>
    </source>
</evidence>
<protein>
    <submittedName>
        <fullName evidence="13">Sec-independent protein translocase protein TatB</fullName>
    </submittedName>
</protein>
<name>A0A9P1DCS4_9DINO</name>
<dbReference type="EMBL" id="CAMXCT010004024">
    <property type="protein sequence ID" value="CAI4007372.1"/>
    <property type="molecule type" value="Genomic_DNA"/>
</dbReference>
<feature type="chain" id="PRO_5043271284" evidence="10">
    <location>
        <begin position="22"/>
        <end position="318"/>
    </location>
</feature>
<keyword evidence="6" id="KW-0811">Translocation</keyword>
<comment type="caution">
    <text evidence="11">The sequence shown here is derived from an EMBL/GenBank/DDBJ whole genome shotgun (WGS) entry which is preliminary data.</text>
</comment>
<dbReference type="AlphaFoldDB" id="A0A9P1DCS4"/>
<dbReference type="EMBL" id="CAMXCT030004024">
    <property type="protein sequence ID" value="CAL4794684.1"/>
    <property type="molecule type" value="Genomic_DNA"/>
</dbReference>
<evidence type="ECO:0000256" key="9">
    <source>
        <dbReference type="SAM" id="Phobius"/>
    </source>
</evidence>
<evidence type="ECO:0000256" key="6">
    <source>
        <dbReference type="ARBA" id="ARBA00023010"/>
    </source>
</evidence>
<feature type="transmembrane region" description="Helical" evidence="9">
    <location>
        <begin position="76"/>
        <end position="95"/>
    </location>
</feature>
<dbReference type="OrthoDB" id="47875at2759"/>
<gene>
    <name evidence="11" type="ORF">C1SCF055_LOCUS32933</name>
</gene>
<evidence type="ECO:0000256" key="8">
    <source>
        <dbReference type="SAM" id="MobiDB-lite"/>
    </source>
</evidence>
<evidence type="ECO:0000313" key="12">
    <source>
        <dbReference type="EMBL" id="CAL1160747.1"/>
    </source>
</evidence>
<feature type="region of interest" description="Disordered" evidence="8">
    <location>
        <begin position="177"/>
        <end position="236"/>
    </location>
</feature>
<evidence type="ECO:0000256" key="7">
    <source>
        <dbReference type="ARBA" id="ARBA00023136"/>
    </source>
</evidence>
<sequence>MGRRCWALAAVAVAAGWPGGSFVISRQVSRAPARAPCTRKKQVANLRSFTGRPSRARGGQRPGNVVARRLFDSGSFFGVGVPEALVIALLGWFLLGPEELYKISKQVGGWLGELRTYIGQAARQYESALDDKSTRQAIEGLRQTQQTVSELAGSWRSVTDSLRDPLAISSTLQSTFDKYSTKPQVPPAPKLDLEDAKTSSTSATSSTEATQPEKSEGETEAELEEKRAQSRQAVSDMWYRQDDKDGDENWQLPKAAESFLARLDDRLDEIEELAPDLEAVKQAATRLEELRKGVLEDRAAIREIVLQSVEKEKANQEA</sequence>
<evidence type="ECO:0000313" key="13">
    <source>
        <dbReference type="EMBL" id="CAL4794684.1"/>
    </source>
</evidence>
<dbReference type="Gene3D" id="1.20.5.3310">
    <property type="match status" value="1"/>
</dbReference>
<feature type="compositionally biased region" description="Low complexity" evidence="8">
    <location>
        <begin position="198"/>
        <end position="210"/>
    </location>
</feature>
<keyword evidence="10" id="KW-0732">Signal</keyword>